<evidence type="ECO:0000256" key="3">
    <source>
        <dbReference type="ARBA" id="ARBA00022692"/>
    </source>
</evidence>
<feature type="transmembrane region" description="Helical" evidence="6">
    <location>
        <begin position="292"/>
        <end position="308"/>
    </location>
</feature>
<dbReference type="CDD" id="cd17370">
    <property type="entry name" value="MFS_MJ1317_like"/>
    <property type="match status" value="1"/>
</dbReference>
<dbReference type="InterPro" id="IPR011701">
    <property type="entry name" value="MFS"/>
</dbReference>
<dbReference type="GO" id="GO:0005886">
    <property type="term" value="C:plasma membrane"/>
    <property type="evidence" value="ECO:0007669"/>
    <property type="project" value="UniProtKB-SubCell"/>
</dbReference>
<feature type="transmembrane region" description="Helical" evidence="6">
    <location>
        <begin position="6"/>
        <end position="24"/>
    </location>
</feature>
<dbReference type="SUPFAM" id="SSF103473">
    <property type="entry name" value="MFS general substrate transporter"/>
    <property type="match status" value="1"/>
</dbReference>
<dbReference type="AlphaFoldDB" id="A0A399F089"/>
<keyword evidence="9" id="KW-1185">Reference proteome</keyword>
<evidence type="ECO:0000313" key="8">
    <source>
        <dbReference type="EMBL" id="RIH89698.1"/>
    </source>
</evidence>
<feature type="transmembrane region" description="Helical" evidence="6">
    <location>
        <begin position="358"/>
        <end position="378"/>
    </location>
</feature>
<sequence>MKTNTQTAWRLVVGLGLVSLFADFTYEGGRSISGPFLAVLGAGPLLVGAVAGVGEFLGYLVRLFAGRWVDQSGQPWRLMYLGYALNLLSIPALALAPSAWGAALLLFLERLGKGLRTPARDALLSHAGDRLGQGKVFGLHELLDQSGAFLGPLLVALLVSLGGYRLGFAGLLVPALLALVFLLSARRLDGVARPSAQQDWESLPRAYYAYLLFAMLTVAGFAHFQLVAYHLEATRAVPAATIPLLFALAMGVDALVAYGVGHLFDRLGLRLLWGVPALSLAAAPLFVLGQGLGVLVLAALLWGSALGLQESLMRTAVAVLSPQARRGSAYGLFDTAFGGAWMLGSLAMGFFYSLAPRHLVAFAVLLQIAAALFLWRFYATLKEVRA</sequence>
<evidence type="ECO:0000256" key="2">
    <source>
        <dbReference type="ARBA" id="ARBA00022475"/>
    </source>
</evidence>
<dbReference type="PANTHER" id="PTHR42688">
    <property type="entry name" value="CONSERVED PROTEIN"/>
    <property type="match status" value="1"/>
</dbReference>
<evidence type="ECO:0000256" key="4">
    <source>
        <dbReference type="ARBA" id="ARBA00022989"/>
    </source>
</evidence>
<evidence type="ECO:0000256" key="5">
    <source>
        <dbReference type="ARBA" id="ARBA00023136"/>
    </source>
</evidence>
<dbReference type="PROSITE" id="PS50850">
    <property type="entry name" value="MFS"/>
    <property type="match status" value="1"/>
</dbReference>
<dbReference type="InterPro" id="IPR020846">
    <property type="entry name" value="MFS_dom"/>
</dbReference>
<feature type="transmembrane region" description="Helical" evidence="6">
    <location>
        <begin position="167"/>
        <end position="185"/>
    </location>
</feature>
<keyword evidence="5 6" id="KW-0472">Membrane</keyword>
<protein>
    <submittedName>
        <fullName evidence="8">Major Facilitator Superfamily protein</fullName>
    </submittedName>
</protein>
<feature type="transmembrane region" description="Helical" evidence="6">
    <location>
        <begin position="80"/>
        <end position="108"/>
    </location>
</feature>
<dbReference type="EMBL" id="QWLA01000002">
    <property type="protein sequence ID" value="RIH89698.1"/>
    <property type="molecule type" value="Genomic_DNA"/>
</dbReference>
<comment type="caution">
    <text evidence="8">The sequence shown here is derived from an EMBL/GenBank/DDBJ whole genome shotgun (WGS) entry which is preliminary data.</text>
</comment>
<dbReference type="Proteomes" id="UP000265341">
    <property type="component" value="Unassembled WGS sequence"/>
</dbReference>
<name>A0A399F089_9DEIN</name>
<proteinExistence type="predicted"/>
<evidence type="ECO:0000256" key="6">
    <source>
        <dbReference type="SAM" id="Phobius"/>
    </source>
</evidence>
<feature type="transmembrane region" description="Helical" evidence="6">
    <location>
        <begin position="36"/>
        <end position="60"/>
    </location>
</feature>
<keyword evidence="4 6" id="KW-1133">Transmembrane helix</keyword>
<dbReference type="GO" id="GO:0022857">
    <property type="term" value="F:transmembrane transporter activity"/>
    <property type="evidence" value="ECO:0007669"/>
    <property type="project" value="InterPro"/>
</dbReference>
<feature type="transmembrane region" description="Helical" evidence="6">
    <location>
        <begin position="267"/>
        <end position="286"/>
    </location>
</feature>
<evidence type="ECO:0000256" key="1">
    <source>
        <dbReference type="ARBA" id="ARBA00004651"/>
    </source>
</evidence>
<dbReference type="Pfam" id="PF07690">
    <property type="entry name" value="MFS_1"/>
    <property type="match status" value="1"/>
</dbReference>
<feature type="transmembrane region" description="Helical" evidence="6">
    <location>
        <begin position="206"/>
        <end position="228"/>
    </location>
</feature>
<organism evidence="8 9">
    <name type="scientific">Calidithermus roseus</name>
    <dbReference type="NCBI Taxonomy" id="1644118"/>
    <lineage>
        <taxon>Bacteria</taxon>
        <taxon>Thermotogati</taxon>
        <taxon>Deinococcota</taxon>
        <taxon>Deinococci</taxon>
        <taxon>Thermales</taxon>
        <taxon>Thermaceae</taxon>
        <taxon>Calidithermus</taxon>
    </lineage>
</organism>
<accession>A0A399F089</accession>
<feature type="transmembrane region" description="Helical" evidence="6">
    <location>
        <begin position="329"/>
        <end position="352"/>
    </location>
</feature>
<gene>
    <name evidence="8" type="ORF">Mrose_00290</name>
</gene>
<dbReference type="OrthoDB" id="9803985at2"/>
<dbReference type="InterPro" id="IPR036259">
    <property type="entry name" value="MFS_trans_sf"/>
</dbReference>
<reference evidence="8 9" key="1">
    <citation type="submission" date="2018-08" db="EMBL/GenBank/DDBJ databases">
        <title>Meiothermus roseus NBRC 110900 genome sequencing project.</title>
        <authorList>
            <person name="Da Costa M.S."/>
            <person name="Albuquerque L."/>
            <person name="Raposo P."/>
            <person name="Froufe H.J.C."/>
            <person name="Barroso C.S."/>
            <person name="Egas C."/>
        </authorList>
    </citation>
    <scope>NUCLEOTIDE SEQUENCE [LARGE SCALE GENOMIC DNA]</scope>
    <source>
        <strain evidence="8 9">NBRC 110900</strain>
    </source>
</reference>
<evidence type="ECO:0000259" key="7">
    <source>
        <dbReference type="PROSITE" id="PS50850"/>
    </source>
</evidence>
<evidence type="ECO:0000313" key="9">
    <source>
        <dbReference type="Proteomes" id="UP000265341"/>
    </source>
</evidence>
<feature type="domain" description="Major facilitator superfamily (MFS) profile" evidence="7">
    <location>
        <begin position="1"/>
        <end position="382"/>
    </location>
</feature>
<feature type="transmembrane region" description="Helical" evidence="6">
    <location>
        <begin position="240"/>
        <end position="260"/>
    </location>
</feature>
<keyword evidence="2" id="KW-1003">Cell membrane</keyword>
<dbReference type="PANTHER" id="PTHR42688:SF1">
    <property type="entry name" value="BLR5212 PROTEIN"/>
    <property type="match status" value="1"/>
</dbReference>
<comment type="subcellular location">
    <subcellularLocation>
        <location evidence="1">Cell membrane</location>
        <topology evidence="1">Multi-pass membrane protein</topology>
    </subcellularLocation>
</comment>
<dbReference type="InterPro" id="IPR052425">
    <property type="entry name" value="Uncharacterized_MFS-type"/>
</dbReference>
<dbReference type="Gene3D" id="1.20.1250.20">
    <property type="entry name" value="MFS general substrate transporter like domains"/>
    <property type="match status" value="2"/>
</dbReference>
<dbReference type="RefSeq" id="WP_119275645.1">
    <property type="nucleotide sequence ID" value="NZ_QWLA01000002.1"/>
</dbReference>
<keyword evidence="3 6" id="KW-0812">Transmembrane</keyword>